<accession>A0A916WBN8</accession>
<dbReference type="AlphaFoldDB" id="A0A916WBN8"/>
<gene>
    <name evidence="1" type="ORF">GCM10011491_12040</name>
</gene>
<reference evidence="1" key="1">
    <citation type="journal article" date="2014" name="Int. J. Syst. Evol. Microbiol.">
        <title>Complete genome sequence of Corynebacterium casei LMG S-19264T (=DSM 44701T), isolated from a smear-ripened cheese.</title>
        <authorList>
            <consortium name="US DOE Joint Genome Institute (JGI-PGF)"/>
            <person name="Walter F."/>
            <person name="Albersmeier A."/>
            <person name="Kalinowski J."/>
            <person name="Ruckert C."/>
        </authorList>
    </citation>
    <scope>NUCLEOTIDE SEQUENCE</scope>
    <source>
        <strain evidence="1">CGMCC 1.15082</strain>
    </source>
</reference>
<proteinExistence type="predicted"/>
<dbReference type="Proteomes" id="UP000646478">
    <property type="component" value="Unassembled WGS sequence"/>
</dbReference>
<dbReference type="EMBL" id="BMHH01000004">
    <property type="protein sequence ID" value="GGA86036.1"/>
    <property type="molecule type" value="Genomic_DNA"/>
</dbReference>
<keyword evidence="2" id="KW-1185">Reference proteome</keyword>
<sequence>MIEPALNFCLLGRGASQCRKPCRLHLHADAQFKFFYNVRYPVADVSENRRYGRIGTGGEHEHTGPLARLHEPLGAQSGNRFTDYGSADPETLDEDRFSRKLVPYGIIAICDFGAKRLDDMSGKGATLA</sequence>
<evidence type="ECO:0000313" key="1">
    <source>
        <dbReference type="EMBL" id="GGA86036.1"/>
    </source>
</evidence>
<organism evidence="1 2">
    <name type="scientific">Brucella endophytica</name>
    <dbReference type="NCBI Taxonomy" id="1963359"/>
    <lineage>
        <taxon>Bacteria</taxon>
        <taxon>Pseudomonadati</taxon>
        <taxon>Pseudomonadota</taxon>
        <taxon>Alphaproteobacteria</taxon>
        <taxon>Hyphomicrobiales</taxon>
        <taxon>Brucellaceae</taxon>
        <taxon>Brucella/Ochrobactrum group</taxon>
        <taxon>Brucella</taxon>
    </lineage>
</organism>
<comment type="caution">
    <text evidence="1">The sequence shown here is derived from an EMBL/GenBank/DDBJ whole genome shotgun (WGS) entry which is preliminary data.</text>
</comment>
<name>A0A916WBN8_9HYPH</name>
<evidence type="ECO:0000313" key="2">
    <source>
        <dbReference type="Proteomes" id="UP000646478"/>
    </source>
</evidence>
<protein>
    <submittedName>
        <fullName evidence="1">Uncharacterized protein</fullName>
    </submittedName>
</protein>
<reference evidence="1" key="2">
    <citation type="submission" date="2020-09" db="EMBL/GenBank/DDBJ databases">
        <authorList>
            <person name="Sun Q."/>
            <person name="Zhou Y."/>
        </authorList>
    </citation>
    <scope>NUCLEOTIDE SEQUENCE</scope>
    <source>
        <strain evidence="1">CGMCC 1.15082</strain>
    </source>
</reference>